<dbReference type="STRING" id="746697.Aeqsu_2464"/>
<accession>I3YY54</accession>
<protein>
    <recommendedName>
        <fullName evidence="1">Lipocalin-like domain-containing protein</fullName>
    </recommendedName>
</protein>
<evidence type="ECO:0000259" key="1">
    <source>
        <dbReference type="Pfam" id="PF13924"/>
    </source>
</evidence>
<dbReference type="Pfam" id="PF13924">
    <property type="entry name" value="Lipocalin_5"/>
    <property type="match status" value="1"/>
</dbReference>
<name>I3YY54_AEQSU</name>
<reference evidence="2 3" key="1">
    <citation type="submission" date="2012-06" db="EMBL/GenBank/DDBJ databases">
        <title>The complete genome of Aequorivita sublithincola DSM 14238.</title>
        <authorList>
            <consortium name="US DOE Joint Genome Institute (JGI-PGF)"/>
            <person name="Lucas S."/>
            <person name="Copeland A."/>
            <person name="Lapidus A."/>
            <person name="Goodwin L."/>
            <person name="Pitluck S."/>
            <person name="Peters L."/>
            <person name="Munk A.C.C."/>
            <person name="Kyrpides N."/>
            <person name="Mavromatis K."/>
            <person name="Pagani I."/>
            <person name="Ivanova N."/>
            <person name="Ovchinnikova G."/>
            <person name="Zeytun A."/>
            <person name="Detter J.C."/>
            <person name="Han C."/>
            <person name="Land M."/>
            <person name="Hauser L."/>
            <person name="Markowitz V."/>
            <person name="Cheng J.-F."/>
            <person name="Hugenholtz P."/>
            <person name="Woyke T."/>
            <person name="Wu D."/>
            <person name="Tindall B."/>
            <person name="Faehnrich R."/>
            <person name="Brambilla E."/>
            <person name="Klenk H.-P."/>
            <person name="Eisen J.A."/>
        </authorList>
    </citation>
    <scope>NUCLEOTIDE SEQUENCE [LARGE SCALE GENOMIC DNA]</scope>
    <source>
        <strain evidence="3">DSM 14238 / LMG 21431 / ACAM 643 / 9-3</strain>
    </source>
</reference>
<dbReference type="EMBL" id="CP003280">
    <property type="protein sequence ID" value="AFL81922.1"/>
    <property type="molecule type" value="Genomic_DNA"/>
</dbReference>
<dbReference type="PROSITE" id="PS51257">
    <property type="entry name" value="PROKAR_LIPOPROTEIN"/>
    <property type="match status" value="1"/>
</dbReference>
<evidence type="ECO:0000313" key="3">
    <source>
        <dbReference type="Proteomes" id="UP000006049"/>
    </source>
</evidence>
<dbReference type="AlphaFoldDB" id="I3YY54"/>
<dbReference type="InterPro" id="IPR024311">
    <property type="entry name" value="Lipocalin-like"/>
</dbReference>
<organism evidence="2 3">
    <name type="scientific">Aequorivita sublithincola (strain DSM 14238 / LMG 21431 / ACAM 643 / 9-3)</name>
    <dbReference type="NCBI Taxonomy" id="746697"/>
    <lineage>
        <taxon>Bacteria</taxon>
        <taxon>Pseudomonadati</taxon>
        <taxon>Bacteroidota</taxon>
        <taxon>Flavobacteriia</taxon>
        <taxon>Flavobacteriales</taxon>
        <taxon>Flavobacteriaceae</taxon>
        <taxon>Aequorivita</taxon>
    </lineage>
</organism>
<proteinExistence type="predicted"/>
<dbReference type="HOGENOM" id="CLU_1529424_0_0_10"/>
<dbReference type="Proteomes" id="UP000006049">
    <property type="component" value="Chromosome"/>
</dbReference>
<gene>
    <name evidence="2" type="ordered locus">Aeqsu_2464</name>
</gene>
<sequence length="175" mass="20194">MITKFENLKIKKNLKVIVSAGILALLFSCQNNESKPQKLKALWKLESMKVRDTATNTWSHYKDGMDGYLLYDGNGHVALHLYEKGYENTGLKFPNFNDTISLEALKHITKSYYYMGNYKVSEKDSIVSHYKLSHSNPSEFGLTAERRFYFNGDTLVMQPVERKNANLKLKWLKVG</sequence>
<dbReference type="KEGG" id="asl:Aeqsu_2464"/>
<keyword evidence="3" id="KW-1185">Reference proteome</keyword>
<evidence type="ECO:0000313" key="2">
    <source>
        <dbReference type="EMBL" id="AFL81922.1"/>
    </source>
</evidence>
<dbReference type="PATRIC" id="fig|746697.3.peg.2515"/>
<feature type="domain" description="Lipocalin-like" evidence="1">
    <location>
        <begin position="43"/>
        <end position="165"/>
    </location>
</feature>